<dbReference type="AlphaFoldDB" id="A0A1Q8YKM7"/>
<protein>
    <submittedName>
        <fullName evidence="1">Uncharacterized protein</fullName>
    </submittedName>
</protein>
<name>A0A1Q8YKM7_9BURK</name>
<organism evidence="1 2">
    <name type="scientific">Rhodoferax antarcticus ANT.BR</name>
    <dbReference type="NCBI Taxonomy" id="1111071"/>
    <lineage>
        <taxon>Bacteria</taxon>
        <taxon>Pseudomonadati</taxon>
        <taxon>Pseudomonadota</taxon>
        <taxon>Betaproteobacteria</taxon>
        <taxon>Burkholderiales</taxon>
        <taxon>Comamonadaceae</taxon>
        <taxon>Rhodoferax</taxon>
    </lineage>
</organism>
<accession>A0A1Q8YKM7</accession>
<dbReference type="RefSeq" id="WP_075584831.1">
    <property type="nucleotide sequence ID" value="NZ_MSYM01000001.1"/>
</dbReference>
<dbReference type="EMBL" id="MSYM01000001">
    <property type="protein sequence ID" value="OLP08562.1"/>
    <property type="molecule type" value="Genomic_DNA"/>
</dbReference>
<dbReference type="Proteomes" id="UP000185911">
    <property type="component" value="Unassembled WGS sequence"/>
</dbReference>
<gene>
    <name evidence="1" type="ORF">BLL52_0169</name>
</gene>
<reference evidence="1 2" key="1">
    <citation type="submission" date="2017-01" db="EMBL/GenBank/DDBJ databases">
        <title>Genome sequence of Rhodoferax antarcticus ANT.BR, a psychrophilic purple nonsulfur bacterium from an Antarctic microbial mat.</title>
        <authorList>
            <person name="Baker J."/>
            <person name="Riester C."/>
            <person name="Skinner B."/>
            <person name="Newell A."/>
            <person name="Swingley W."/>
            <person name="Madigan M."/>
            <person name="Jung D."/>
            <person name="Asao M."/>
            <person name="Chen M."/>
            <person name="Loughlin P."/>
            <person name="Pan H."/>
            <person name="Lin S."/>
            <person name="Li N."/>
            <person name="Shaw J."/>
            <person name="Prado M."/>
            <person name="Sherman C."/>
            <person name="Li X."/>
            <person name="Tang J."/>
            <person name="Blankenship R."/>
            <person name="Zhao T."/>
            <person name="Touchman J."/>
            <person name="Sattley M."/>
        </authorList>
    </citation>
    <scope>NUCLEOTIDE SEQUENCE [LARGE SCALE GENOMIC DNA]</scope>
    <source>
        <strain evidence="1 2">ANT.BR</strain>
    </source>
</reference>
<sequence>MHPKLLAFFKSRTPITKGAAFIALTFSLWAGAAYGQINVHGNAIKLQNYKQERQQETAYFVPVDKAAHFLANRKGLEHLLATFEAVLKDLPAIAILSPDSEQKDFPQMVSRWTIVQPILLNTRGLQGPDRSAYLMLVQLNAQSALDLKKQQLTYVDQVLSTFAPEVLESARATVQASVQITELLAQYKSSADRSLMRNAFDLAMTPRQSTTVEAAMLDALQAKMLVLNAKLNAGGESYSSGGDDSILSQVAGRRVNATVNSKLSVDAALDTKLYKPQLDHIVKAVARLKVTGRSRGNRPCGLMLVSDCDFDNEETKTFDQPIELVLAKSNGYRAMASYQMEWQAAAGGTGMASGMTFGGTKVFQATQTPVLEIVNIVLSPAPLTAMASDADTLSHSLLGGVHPVDLAFQRADRSTNVSKSQVAAGIYDEMARVSNEAGAKASAVDQTVQRRNSEASSVPADTSRVTAAKDRSDSWKLIRQYQGGFAEFGFDATHTIFLIRCSGGAEHKMYRDKNAKWGAIGLGGNNSFSSMEAAAARKCQ</sequence>
<dbReference type="STRING" id="81479.RA876_14940"/>
<evidence type="ECO:0000313" key="2">
    <source>
        <dbReference type="Proteomes" id="UP000185911"/>
    </source>
</evidence>
<comment type="caution">
    <text evidence="1">The sequence shown here is derived from an EMBL/GenBank/DDBJ whole genome shotgun (WGS) entry which is preliminary data.</text>
</comment>
<evidence type="ECO:0000313" key="1">
    <source>
        <dbReference type="EMBL" id="OLP08562.1"/>
    </source>
</evidence>
<keyword evidence="2" id="KW-1185">Reference proteome</keyword>
<proteinExistence type="predicted"/>